<evidence type="ECO:0000256" key="4">
    <source>
        <dbReference type="ARBA" id="ARBA00023098"/>
    </source>
</evidence>
<dbReference type="NCBIfam" id="TIGR01852">
    <property type="entry name" value="lipid_A_lpxA"/>
    <property type="match status" value="1"/>
</dbReference>
<protein>
    <recommendedName>
        <fullName evidence="6">Acyl-[acyl-carrier-protein]--UDP-N-acetylglucosamine O-acyltransferase</fullName>
        <shortName evidence="6">UDP-N-acetylglucosamine acyltransferase</shortName>
        <ecNumber evidence="6">2.3.1.129</ecNumber>
    </recommendedName>
</protein>
<dbReference type="PANTHER" id="PTHR43480">
    <property type="entry name" value="ACYL-[ACYL-CARRIER-PROTEIN]--UDP-N-ACETYLGLUCOSAMINE O-ACYLTRANSFERASE"/>
    <property type="match status" value="1"/>
</dbReference>
<evidence type="ECO:0000259" key="7">
    <source>
        <dbReference type="Pfam" id="PF13720"/>
    </source>
</evidence>
<feature type="domain" description="UDP N-acetylglucosamine O-acyltransferase C-terminal" evidence="7">
    <location>
        <begin position="176"/>
        <end position="258"/>
    </location>
</feature>
<keyword evidence="1 6" id="KW-0444">Lipid biosynthesis</keyword>
<dbReference type="GO" id="GO:0009245">
    <property type="term" value="P:lipid A biosynthetic process"/>
    <property type="evidence" value="ECO:0007669"/>
    <property type="project" value="UniProtKB-UniRule"/>
</dbReference>
<evidence type="ECO:0000313" key="9">
    <source>
        <dbReference type="Proteomes" id="UP000694001"/>
    </source>
</evidence>
<keyword evidence="3 6" id="KW-0808">Transferase</keyword>
<dbReference type="InterPro" id="IPR018357">
    <property type="entry name" value="Hexapep_transf_CS"/>
</dbReference>
<proteinExistence type="inferred from homology"/>
<dbReference type="Pfam" id="PF00132">
    <property type="entry name" value="Hexapep"/>
    <property type="match status" value="1"/>
</dbReference>
<dbReference type="Proteomes" id="UP000694001">
    <property type="component" value="Chromosome"/>
</dbReference>
<keyword evidence="5 6" id="KW-0012">Acyltransferase</keyword>
<comment type="subunit">
    <text evidence="6">Homotrimer.</text>
</comment>
<evidence type="ECO:0000256" key="5">
    <source>
        <dbReference type="ARBA" id="ARBA00023315"/>
    </source>
</evidence>
<sequence>MPEIHPSAIVDPSARLGEGVRIGPFCIVGPNVTLGAGTTLISHVVVEGHTELGEGVTVHPFATIGLAPQHLGYRGEPTRTEIGPRTVIREHVTIHRGTPIGTGVTKVGADCLLMCVTHIAHDCAIGDRVIFANNAVLGGHVTVGDNAVIGGAAAIHQWVRVGRQAMVGGASGVEGDVIPFGSVIGNRARLAGLNVIGLKRRGFDRAQIHRLRAAFKLLFRDEHGTLETRLAEARQRFAGDPLVEEVLAFMTAESHRPLCRAVPPDDLDLGAEEPVESAA</sequence>
<keyword evidence="9" id="KW-1185">Reference proteome</keyword>
<dbReference type="CDD" id="cd03351">
    <property type="entry name" value="LbH_UDP-GlcNAc_AT"/>
    <property type="match status" value="1"/>
</dbReference>
<keyword evidence="6" id="KW-0963">Cytoplasm</keyword>
<keyword evidence="6" id="KW-0677">Repeat</keyword>
<comment type="catalytic activity">
    <reaction evidence="6">
        <text>a (3R)-hydroxyacyl-[ACP] + UDP-N-acetyl-alpha-D-glucosamine = a UDP-3-O-[(3R)-3-hydroxyacyl]-N-acetyl-alpha-D-glucosamine + holo-[ACP]</text>
        <dbReference type="Rhea" id="RHEA:67812"/>
        <dbReference type="Rhea" id="RHEA-COMP:9685"/>
        <dbReference type="Rhea" id="RHEA-COMP:9945"/>
        <dbReference type="ChEBI" id="CHEBI:57705"/>
        <dbReference type="ChEBI" id="CHEBI:64479"/>
        <dbReference type="ChEBI" id="CHEBI:78827"/>
        <dbReference type="ChEBI" id="CHEBI:173225"/>
        <dbReference type="EC" id="2.3.1.129"/>
    </reaction>
</comment>
<keyword evidence="4 6" id="KW-0443">Lipid metabolism</keyword>
<dbReference type="EMBL" id="CP076448">
    <property type="protein sequence ID" value="QXM26388.1"/>
    <property type="molecule type" value="Genomic_DNA"/>
</dbReference>
<dbReference type="KEGG" id="elio:KO353_15785"/>
<dbReference type="InterPro" id="IPR001451">
    <property type="entry name" value="Hexapep"/>
</dbReference>
<dbReference type="HAMAP" id="MF_00387">
    <property type="entry name" value="LpxA"/>
    <property type="match status" value="1"/>
</dbReference>
<dbReference type="PROSITE" id="PS00101">
    <property type="entry name" value="HEXAPEP_TRANSFERASES"/>
    <property type="match status" value="2"/>
</dbReference>
<evidence type="ECO:0000256" key="3">
    <source>
        <dbReference type="ARBA" id="ARBA00022679"/>
    </source>
</evidence>
<organism evidence="8 9">
    <name type="scientific">Elioraea tepida</name>
    <dbReference type="NCBI Taxonomy" id="2843330"/>
    <lineage>
        <taxon>Bacteria</taxon>
        <taxon>Pseudomonadati</taxon>
        <taxon>Pseudomonadota</taxon>
        <taxon>Alphaproteobacteria</taxon>
        <taxon>Acetobacterales</taxon>
        <taxon>Elioraeaceae</taxon>
        <taxon>Elioraea</taxon>
    </lineage>
</organism>
<dbReference type="GO" id="GO:0005737">
    <property type="term" value="C:cytoplasm"/>
    <property type="evidence" value="ECO:0007669"/>
    <property type="project" value="UniProtKB-SubCell"/>
</dbReference>
<comment type="subcellular location">
    <subcellularLocation>
        <location evidence="6">Cytoplasm</location>
    </subcellularLocation>
</comment>
<comment type="pathway">
    <text evidence="6">Glycolipid biosynthesis; lipid IV(A) biosynthesis; lipid IV(A) from (3R)-3-hydroxytetradecanoyl-[acyl-carrier-protein] and UDP-N-acetyl-alpha-D-glucosamine: step 1/6.</text>
</comment>
<reference evidence="8" key="1">
    <citation type="submission" date="2021-06" db="EMBL/GenBank/DDBJ databases">
        <title>Elioraea tepida, sp. nov., a moderately thermophilic aerobic anoxygenic phototrophic bacterium isolated from an alkaline siliceous hot spring mat community in Yellowstone National Park, WY, USA.</title>
        <authorList>
            <person name="Saini M.K."/>
            <person name="Yoshida S."/>
            <person name="Sebastian A."/>
            <person name="Hirose S."/>
            <person name="Hara E."/>
            <person name="Tamaki H."/>
            <person name="Soulier N.T."/>
            <person name="Albert I."/>
            <person name="Hanada S."/>
            <person name="Bryant D.A."/>
            <person name="Tank M."/>
        </authorList>
    </citation>
    <scope>NUCLEOTIDE SEQUENCE</scope>
    <source>
        <strain evidence="8">MS-P2</strain>
    </source>
</reference>
<dbReference type="RefSeq" id="WP_218287439.1">
    <property type="nucleotide sequence ID" value="NZ_CP076448.1"/>
</dbReference>
<dbReference type="EC" id="2.3.1.129" evidence="6"/>
<evidence type="ECO:0000256" key="1">
    <source>
        <dbReference type="ARBA" id="ARBA00022516"/>
    </source>
</evidence>
<gene>
    <name evidence="6 8" type="primary">lpxA</name>
    <name evidence="8" type="ORF">KO353_15785</name>
</gene>
<dbReference type="InterPro" id="IPR029098">
    <property type="entry name" value="Acetyltransf_C"/>
</dbReference>
<dbReference type="InterPro" id="IPR010137">
    <property type="entry name" value="Lipid_A_LpxA"/>
</dbReference>
<dbReference type="GO" id="GO:0008780">
    <property type="term" value="F:acyl-[acyl-carrier-protein]-UDP-N-acetylglucosamine O-acyltransferase activity"/>
    <property type="evidence" value="ECO:0007669"/>
    <property type="project" value="UniProtKB-UniRule"/>
</dbReference>
<dbReference type="PIRSF" id="PIRSF000456">
    <property type="entry name" value="UDP-GlcNAc_acltr"/>
    <property type="match status" value="1"/>
</dbReference>
<comment type="function">
    <text evidence="6">Involved in the biosynthesis of lipid A, a phosphorylated glycolipid that anchors the lipopolysaccharide to the outer membrane of the cell.</text>
</comment>
<dbReference type="NCBIfam" id="NF003657">
    <property type="entry name" value="PRK05289.1"/>
    <property type="match status" value="1"/>
</dbReference>
<dbReference type="GO" id="GO:0016020">
    <property type="term" value="C:membrane"/>
    <property type="evidence" value="ECO:0007669"/>
    <property type="project" value="GOC"/>
</dbReference>
<evidence type="ECO:0000256" key="2">
    <source>
        <dbReference type="ARBA" id="ARBA00022556"/>
    </source>
</evidence>
<keyword evidence="2 6" id="KW-0441">Lipid A biosynthesis</keyword>
<comment type="similarity">
    <text evidence="6">Belongs to the transferase hexapeptide repeat family. LpxA subfamily.</text>
</comment>
<evidence type="ECO:0000313" key="8">
    <source>
        <dbReference type="EMBL" id="QXM26388.1"/>
    </source>
</evidence>
<evidence type="ECO:0000256" key="6">
    <source>
        <dbReference type="HAMAP-Rule" id="MF_00387"/>
    </source>
</evidence>
<dbReference type="AlphaFoldDB" id="A0A975U6K6"/>
<name>A0A975U6K6_9PROT</name>
<dbReference type="Pfam" id="PF13720">
    <property type="entry name" value="Acetyltransf_11"/>
    <property type="match status" value="1"/>
</dbReference>
<accession>A0A975U6K6</accession>
<dbReference type="PANTHER" id="PTHR43480:SF1">
    <property type="entry name" value="ACYL-[ACYL-CARRIER-PROTEIN]--UDP-N-ACETYLGLUCOSAMINE O-ACYLTRANSFERASE, MITOCHONDRIAL-RELATED"/>
    <property type="match status" value="1"/>
</dbReference>